<reference evidence="9" key="1">
    <citation type="journal article" date="2022" name="Int. J. Syst. Evol. Microbiol.">
        <title>Pseudomonas aegrilactucae sp. nov. and Pseudomonas morbosilactucae sp. nov., pathogens causing bacterial rot of lettuce in Japan.</title>
        <authorList>
            <person name="Sawada H."/>
            <person name="Fujikawa T."/>
            <person name="Satou M."/>
        </authorList>
    </citation>
    <scope>NUCLEOTIDE SEQUENCE</scope>
    <source>
        <strain evidence="9">0166_1</strain>
    </source>
</reference>
<dbReference type="Gene3D" id="3.40.50.2000">
    <property type="entry name" value="Glycogen Phosphorylase B"/>
    <property type="match status" value="2"/>
</dbReference>
<evidence type="ECO:0000256" key="4">
    <source>
        <dbReference type="ARBA" id="ARBA00022676"/>
    </source>
</evidence>
<evidence type="ECO:0000256" key="5">
    <source>
        <dbReference type="ARBA" id="ARBA00022679"/>
    </source>
</evidence>
<gene>
    <name evidence="9" type="primary">treT_1</name>
    <name evidence="9" type="ORF">DSM104329_02677</name>
</gene>
<dbReference type="RefSeq" id="WP_259315949.1">
    <property type="nucleotide sequence ID" value="NZ_CP087164.1"/>
</dbReference>
<comment type="subunit">
    <text evidence="2">Homodimer.</text>
</comment>
<dbReference type="EC" id="2.4.1.245" evidence="9"/>
<dbReference type="InterPro" id="IPR052078">
    <property type="entry name" value="Trehalose_Metab_GTase"/>
</dbReference>
<evidence type="ECO:0000256" key="3">
    <source>
        <dbReference type="ARBA" id="ARBA00022526"/>
    </source>
</evidence>
<name>A0A9E6XYR0_9ACTN</name>
<evidence type="ECO:0000313" key="9">
    <source>
        <dbReference type="EMBL" id="UGS36276.1"/>
    </source>
</evidence>
<dbReference type="KEGG" id="sbae:DSM104329_02677"/>
<dbReference type="SUPFAM" id="SSF53756">
    <property type="entry name" value="UDP-Glycosyltransferase/glycogen phosphorylase"/>
    <property type="match status" value="1"/>
</dbReference>
<evidence type="ECO:0000256" key="6">
    <source>
        <dbReference type="ARBA" id="ARBA00023277"/>
    </source>
</evidence>
<comment type="similarity">
    <text evidence="1">Belongs to the glycosyltransferase group 1 family. Glycosyltransferase 4 subfamily.</text>
</comment>
<dbReference type="GO" id="GO:0102986">
    <property type="term" value="F:trehalose synthase activity"/>
    <property type="evidence" value="ECO:0007669"/>
    <property type="project" value="UniProtKB-EC"/>
</dbReference>
<sequence length="476" mass="51886">MLRNVPVSPLPIERFRAVLDDAGYRDLLALRDRARRLFAGRAVWCVNSTATGGGVAEMLRSLLAYTRGAGVDTRWLVLNGTPEFFAVTKGLHNRLHAASGELPPLGEAQRAAYEAVTAPAARQLAEMVRPGDVVLLHDPQTLGMAPVLRECPVGIVWRVHVGVDEPDDRVRAAWDFLRPYTHSVDTCVFSRERFVWEGLEHVGIEIVPPSIDVFSAKNQELDDPAALAILRAAGIVADGEGPPGMFLREDGTPARVDRRATLIQERELRADDRYVTQVSRWDRLKDPVGVLEGFVQHVGEECRAQLLLVGPDVAGVADDPEGAEVLEEVTAAWRALAAPARGRVHLVTLPMKDAEENGAMVNAIQRRASVVVQKSLAEGFGLTVAEAAWKGRPIVAAGVGGIQDQVVDEVTGLLVAPHDLAAFGHAVSRLLTDDELARRLGSAAQERVRDRFLEPRHLRQWVDLIERLPAPPVATA</sequence>
<dbReference type="InterPro" id="IPR001296">
    <property type="entry name" value="Glyco_trans_1"/>
</dbReference>
<dbReference type="PANTHER" id="PTHR47779:SF1">
    <property type="entry name" value="SYNTHASE (CCG-9), PUTATIVE (AFU_ORTHOLOGUE AFUA_3G12100)-RELATED"/>
    <property type="match status" value="1"/>
</dbReference>
<keyword evidence="5 9" id="KW-0808">Transferase</keyword>
<proteinExistence type="inferred from homology"/>
<evidence type="ECO:0000259" key="7">
    <source>
        <dbReference type="Pfam" id="PF00534"/>
    </source>
</evidence>
<dbReference type="GO" id="GO:0006006">
    <property type="term" value="P:glucose metabolic process"/>
    <property type="evidence" value="ECO:0007669"/>
    <property type="project" value="UniProtKB-KW"/>
</dbReference>
<protein>
    <submittedName>
        <fullName evidence="9">Trehalose synthase</fullName>
        <ecNumber evidence="9">2.4.1.245</ecNumber>
    </submittedName>
</protein>
<feature type="domain" description="Trehalose synthase N-terminal" evidence="8">
    <location>
        <begin position="46"/>
        <end position="195"/>
    </location>
</feature>
<keyword evidence="10" id="KW-1185">Reference proteome</keyword>
<organism evidence="9 10">
    <name type="scientific">Capillimicrobium parvum</name>
    <dbReference type="NCBI Taxonomy" id="2884022"/>
    <lineage>
        <taxon>Bacteria</taxon>
        <taxon>Bacillati</taxon>
        <taxon>Actinomycetota</taxon>
        <taxon>Thermoleophilia</taxon>
        <taxon>Solirubrobacterales</taxon>
        <taxon>Capillimicrobiaceae</taxon>
        <taxon>Capillimicrobium</taxon>
    </lineage>
</organism>
<dbReference type="Pfam" id="PF21269">
    <property type="entry name" value="TreT_GT1"/>
    <property type="match status" value="1"/>
</dbReference>
<accession>A0A9E6XYR0</accession>
<keyword evidence="6" id="KW-0119">Carbohydrate metabolism</keyword>
<keyword evidence="3" id="KW-0313">Glucose metabolism</keyword>
<keyword evidence="4 9" id="KW-0328">Glycosyltransferase</keyword>
<evidence type="ECO:0000313" key="10">
    <source>
        <dbReference type="Proteomes" id="UP001162834"/>
    </source>
</evidence>
<evidence type="ECO:0000256" key="1">
    <source>
        <dbReference type="ARBA" id="ARBA00009481"/>
    </source>
</evidence>
<evidence type="ECO:0000256" key="2">
    <source>
        <dbReference type="ARBA" id="ARBA00011738"/>
    </source>
</evidence>
<dbReference type="InterPro" id="IPR049438">
    <property type="entry name" value="TreT_GT1"/>
</dbReference>
<dbReference type="Pfam" id="PF00534">
    <property type="entry name" value="Glycos_transf_1"/>
    <property type="match status" value="1"/>
</dbReference>
<dbReference type="PANTHER" id="PTHR47779">
    <property type="entry name" value="SYNTHASE (CCG-9), PUTATIVE (AFU_ORTHOLOGUE AFUA_3G12100)-RELATED"/>
    <property type="match status" value="1"/>
</dbReference>
<dbReference type="EMBL" id="CP087164">
    <property type="protein sequence ID" value="UGS36276.1"/>
    <property type="molecule type" value="Genomic_DNA"/>
</dbReference>
<feature type="domain" description="Glycosyl transferase family 1" evidence="7">
    <location>
        <begin position="263"/>
        <end position="447"/>
    </location>
</feature>
<dbReference type="AlphaFoldDB" id="A0A9E6XYR0"/>
<dbReference type="Proteomes" id="UP001162834">
    <property type="component" value="Chromosome"/>
</dbReference>
<evidence type="ECO:0000259" key="8">
    <source>
        <dbReference type="Pfam" id="PF21269"/>
    </source>
</evidence>